<evidence type="ECO:0000313" key="11">
    <source>
        <dbReference type="Proteomes" id="UP001612915"/>
    </source>
</evidence>
<dbReference type="HAMAP" id="MF_00378">
    <property type="entry name" value="Exonuc_7_L"/>
    <property type="match status" value="1"/>
</dbReference>
<dbReference type="NCBIfam" id="TIGR00237">
    <property type="entry name" value="xseA"/>
    <property type="match status" value="1"/>
</dbReference>
<gene>
    <name evidence="5 10" type="primary">xseA</name>
    <name evidence="10" type="ORF">ACIB24_15980</name>
</gene>
<keyword evidence="4 5" id="KW-0269">Exonuclease</keyword>
<sequence>MSETTSRPGGPPARRPIPATAGETSAEQPWPLRLLSSKLADYIDKAPAVWVEGQVVQLVRRPGQNTCYLTLRDPDADLSFQVTVSTMLLDRLGAPLADGSRVVVHVRAALWPRRGQLTLQADQLRPVGVGALLARLDELRRVLAAEGLFDPTRKKPLPFLPGLVGLICGRASAAEKDVVENATRRWPGVRFAIREVAVQGTSAVTEVTEALRELDADPGVEVIVVARGGGSVEDLLPFSNEALLRIVAACRTPIVSAIGHEVDNPLLDLVADLRASTPTDAGKRIVPDMEAELAGIRQVRARSLSALEGRLAREAALVAQLRQRPVLADPARGLVEAHERVSLARDRARRALRARLEHAGADVVHLRERVRALSPAATMARGYAVVQGPDGAVLRSPGQVSPGDRLRVRVADGELTAAVTGDDS</sequence>
<keyword evidence="3 5" id="KW-0378">Hydrolase</keyword>
<proteinExistence type="inferred from homology"/>
<comment type="subcellular location">
    <subcellularLocation>
        <location evidence="5 6">Cytoplasm</location>
    </subcellularLocation>
</comment>
<dbReference type="Pfam" id="PF02601">
    <property type="entry name" value="Exonuc_VII_L"/>
    <property type="match status" value="1"/>
</dbReference>
<accession>A0ABW8AQB6</accession>
<dbReference type="PANTHER" id="PTHR30008:SF0">
    <property type="entry name" value="EXODEOXYRIBONUCLEASE 7 LARGE SUBUNIT"/>
    <property type="match status" value="1"/>
</dbReference>
<dbReference type="Proteomes" id="UP001612915">
    <property type="component" value="Unassembled WGS sequence"/>
</dbReference>
<comment type="caution">
    <text evidence="10">The sequence shown here is derived from an EMBL/GenBank/DDBJ whole genome shotgun (WGS) entry which is preliminary data.</text>
</comment>
<evidence type="ECO:0000256" key="7">
    <source>
        <dbReference type="SAM" id="MobiDB-lite"/>
    </source>
</evidence>
<keyword evidence="11" id="KW-1185">Reference proteome</keyword>
<evidence type="ECO:0000256" key="5">
    <source>
        <dbReference type="HAMAP-Rule" id="MF_00378"/>
    </source>
</evidence>
<evidence type="ECO:0000259" key="8">
    <source>
        <dbReference type="Pfam" id="PF02601"/>
    </source>
</evidence>
<evidence type="ECO:0000256" key="2">
    <source>
        <dbReference type="ARBA" id="ARBA00022722"/>
    </source>
</evidence>
<feature type="domain" description="OB-fold nucleic acid binding" evidence="9">
    <location>
        <begin position="37"/>
        <end position="124"/>
    </location>
</feature>
<evidence type="ECO:0000256" key="3">
    <source>
        <dbReference type="ARBA" id="ARBA00022801"/>
    </source>
</evidence>
<comment type="subunit">
    <text evidence="5">Heterooligomer composed of large and small subunits.</text>
</comment>
<dbReference type="RefSeq" id="WP_398282412.1">
    <property type="nucleotide sequence ID" value="NZ_JBITLV010000005.1"/>
</dbReference>
<dbReference type="InterPro" id="IPR003753">
    <property type="entry name" value="Exonuc_VII_L"/>
</dbReference>
<keyword evidence="2 5" id="KW-0540">Nuclease</keyword>
<evidence type="ECO:0000313" key="10">
    <source>
        <dbReference type="EMBL" id="MFI7588569.1"/>
    </source>
</evidence>
<dbReference type="CDD" id="cd04489">
    <property type="entry name" value="ExoVII_LU_OBF"/>
    <property type="match status" value="1"/>
</dbReference>
<dbReference type="GO" id="GO:0008855">
    <property type="term" value="F:exodeoxyribonuclease VII activity"/>
    <property type="evidence" value="ECO:0007669"/>
    <property type="project" value="UniProtKB-EC"/>
</dbReference>
<reference evidence="10 11" key="1">
    <citation type="submission" date="2024-10" db="EMBL/GenBank/DDBJ databases">
        <title>The Natural Products Discovery Center: Release of the First 8490 Sequenced Strains for Exploring Actinobacteria Biosynthetic Diversity.</title>
        <authorList>
            <person name="Kalkreuter E."/>
            <person name="Kautsar S.A."/>
            <person name="Yang D."/>
            <person name="Bader C.D."/>
            <person name="Teijaro C.N."/>
            <person name="Fluegel L."/>
            <person name="Davis C.M."/>
            <person name="Simpson J.R."/>
            <person name="Lauterbach L."/>
            <person name="Steele A.D."/>
            <person name="Gui C."/>
            <person name="Meng S."/>
            <person name="Li G."/>
            <person name="Viehrig K."/>
            <person name="Ye F."/>
            <person name="Su P."/>
            <person name="Kiefer A.F."/>
            <person name="Nichols A."/>
            <person name="Cepeda A.J."/>
            <person name="Yan W."/>
            <person name="Fan B."/>
            <person name="Jiang Y."/>
            <person name="Adhikari A."/>
            <person name="Zheng C.-J."/>
            <person name="Schuster L."/>
            <person name="Cowan T.M."/>
            <person name="Smanski M.J."/>
            <person name="Chevrette M.G."/>
            <person name="De Carvalho L.P.S."/>
            <person name="Shen B."/>
        </authorList>
    </citation>
    <scope>NUCLEOTIDE SEQUENCE [LARGE SCALE GENOMIC DNA]</scope>
    <source>
        <strain evidence="10 11">NPDC049639</strain>
    </source>
</reference>
<evidence type="ECO:0000259" key="9">
    <source>
        <dbReference type="Pfam" id="PF13742"/>
    </source>
</evidence>
<dbReference type="InterPro" id="IPR025824">
    <property type="entry name" value="OB-fold_nuc-bd_dom"/>
</dbReference>
<evidence type="ECO:0000256" key="6">
    <source>
        <dbReference type="RuleBase" id="RU004355"/>
    </source>
</evidence>
<dbReference type="Pfam" id="PF13742">
    <property type="entry name" value="tRNA_anti_2"/>
    <property type="match status" value="1"/>
</dbReference>
<organism evidence="10 11">
    <name type="scientific">Spongisporangium articulatum</name>
    <dbReference type="NCBI Taxonomy" id="3362603"/>
    <lineage>
        <taxon>Bacteria</taxon>
        <taxon>Bacillati</taxon>
        <taxon>Actinomycetota</taxon>
        <taxon>Actinomycetes</taxon>
        <taxon>Kineosporiales</taxon>
        <taxon>Kineosporiaceae</taxon>
        <taxon>Spongisporangium</taxon>
    </lineage>
</organism>
<evidence type="ECO:0000256" key="4">
    <source>
        <dbReference type="ARBA" id="ARBA00022839"/>
    </source>
</evidence>
<feature type="region of interest" description="Disordered" evidence="7">
    <location>
        <begin position="1"/>
        <end position="26"/>
    </location>
</feature>
<evidence type="ECO:0000256" key="1">
    <source>
        <dbReference type="ARBA" id="ARBA00022490"/>
    </source>
</evidence>
<name>A0ABW8AQB6_9ACTN</name>
<comment type="similarity">
    <text evidence="5 6">Belongs to the XseA family.</text>
</comment>
<protein>
    <recommendedName>
        <fullName evidence="5">Exodeoxyribonuclease 7 large subunit</fullName>
        <ecNumber evidence="5">3.1.11.6</ecNumber>
    </recommendedName>
    <alternativeName>
        <fullName evidence="5">Exodeoxyribonuclease VII large subunit</fullName>
        <shortName evidence="5">Exonuclease VII large subunit</shortName>
    </alternativeName>
</protein>
<keyword evidence="1 5" id="KW-0963">Cytoplasm</keyword>
<dbReference type="PANTHER" id="PTHR30008">
    <property type="entry name" value="EXODEOXYRIBONUCLEASE 7 LARGE SUBUNIT"/>
    <property type="match status" value="1"/>
</dbReference>
<comment type="function">
    <text evidence="5">Bidirectionally degrades single-stranded DNA into large acid-insoluble oligonucleotides, which are then degraded further into small acid-soluble oligonucleotides.</text>
</comment>
<dbReference type="EC" id="3.1.11.6" evidence="5"/>
<feature type="domain" description="Exonuclease VII large subunit C-terminal" evidence="8">
    <location>
        <begin position="148"/>
        <end position="359"/>
    </location>
</feature>
<dbReference type="InterPro" id="IPR020579">
    <property type="entry name" value="Exonuc_VII_lsu_C"/>
</dbReference>
<dbReference type="EMBL" id="JBITLV010000005">
    <property type="protein sequence ID" value="MFI7588569.1"/>
    <property type="molecule type" value="Genomic_DNA"/>
</dbReference>
<comment type="catalytic activity">
    <reaction evidence="5 6">
        <text>Exonucleolytic cleavage in either 5'- to 3'- or 3'- to 5'-direction to yield nucleoside 5'-phosphates.</text>
        <dbReference type="EC" id="3.1.11.6"/>
    </reaction>
</comment>